<dbReference type="Pfam" id="PF13560">
    <property type="entry name" value="HTH_31"/>
    <property type="match status" value="1"/>
</dbReference>
<dbReference type="EMBL" id="QUNO01000036">
    <property type="protein sequence ID" value="REH18254.1"/>
    <property type="molecule type" value="Genomic_DNA"/>
</dbReference>
<proteinExistence type="predicted"/>
<comment type="caution">
    <text evidence="1">The sequence shown here is derived from an EMBL/GenBank/DDBJ whole genome shotgun (WGS) entry which is preliminary data.</text>
</comment>
<gene>
    <name evidence="1" type="ORF">BCF44_1369</name>
</gene>
<organism evidence="1 2">
    <name type="scientific">Kutzneria buriramensis</name>
    <dbReference type="NCBI Taxonomy" id="1045776"/>
    <lineage>
        <taxon>Bacteria</taxon>
        <taxon>Bacillati</taxon>
        <taxon>Actinomycetota</taxon>
        <taxon>Actinomycetes</taxon>
        <taxon>Pseudonocardiales</taxon>
        <taxon>Pseudonocardiaceae</taxon>
        <taxon>Kutzneria</taxon>
    </lineage>
</organism>
<dbReference type="Proteomes" id="UP000256269">
    <property type="component" value="Unassembled WGS sequence"/>
</dbReference>
<reference evidence="1 2" key="1">
    <citation type="submission" date="2018-08" db="EMBL/GenBank/DDBJ databases">
        <title>Genomic Encyclopedia of Archaeal and Bacterial Type Strains, Phase II (KMG-II): from individual species to whole genera.</title>
        <authorList>
            <person name="Goeker M."/>
        </authorList>
    </citation>
    <scope>NUCLEOTIDE SEQUENCE [LARGE SCALE GENOMIC DNA]</scope>
    <source>
        <strain evidence="1 2">DSM 45791</strain>
    </source>
</reference>
<dbReference type="AlphaFoldDB" id="A0A3E0G857"/>
<protein>
    <submittedName>
        <fullName evidence="1">Helix-turn-helix protein</fullName>
    </submittedName>
</protein>
<sequence length="298" mass="32692">MPVLQKTPAGRHVDEIVAFNNEFSRIVTDASGSRLTVQRANQLMPWEFYGDNLDSVDVPAADVRRMRARYLDLTEPEPTAGVPTPASELQATTVTEFVQLLHTLRARANLRGVKLAERAGLPVSQLYSMTDVGRGKLPTKIEQVRDLVTACGLSPDQVARVVRLWEEIRNPSSSSAIMIDPAVWSPALPELEKIRGITFKIPAGTALPTQTLLNVMRHAPGHPFDAATRRAVLRWVEQQPKGTRLTVGTTRDQVQALVANAMELLNEAMELSKMADEDDSDVVALLPQEHHETAAAAG</sequence>
<accession>A0A3E0G857</accession>
<evidence type="ECO:0000313" key="2">
    <source>
        <dbReference type="Proteomes" id="UP000256269"/>
    </source>
</evidence>
<evidence type="ECO:0000313" key="1">
    <source>
        <dbReference type="EMBL" id="REH18254.1"/>
    </source>
</evidence>
<keyword evidence="2" id="KW-1185">Reference proteome</keyword>
<dbReference type="RefSeq" id="WP_170218239.1">
    <property type="nucleotide sequence ID" value="NZ_CP144379.1"/>
</dbReference>
<name>A0A3E0G857_9PSEU</name>